<dbReference type="NCBIfam" id="TIGR00510">
    <property type="entry name" value="lipA"/>
    <property type="match status" value="1"/>
</dbReference>
<reference evidence="12" key="1">
    <citation type="submission" date="2021-01" db="EMBL/GenBank/DDBJ databases">
        <authorList>
            <person name="Corre E."/>
            <person name="Pelletier E."/>
            <person name="Niang G."/>
            <person name="Scheremetjew M."/>
            <person name="Finn R."/>
            <person name="Kale V."/>
            <person name="Holt S."/>
            <person name="Cochrane G."/>
            <person name="Meng A."/>
            <person name="Brown T."/>
            <person name="Cohen L."/>
        </authorList>
    </citation>
    <scope>NUCLEOTIDE SEQUENCE</scope>
    <source>
        <strain evidence="12">CCAC1681</strain>
    </source>
</reference>
<dbReference type="Pfam" id="PF16881">
    <property type="entry name" value="LIAS_N"/>
    <property type="match status" value="1"/>
</dbReference>
<feature type="binding site" evidence="10">
    <location>
        <position position="140"/>
    </location>
    <ligand>
        <name>[4Fe-4S] cluster</name>
        <dbReference type="ChEBI" id="CHEBI:49883"/>
        <label>1</label>
    </ligand>
</feature>
<name>A0A7S0DA20_MICPS</name>
<evidence type="ECO:0000256" key="10">
    <source>
        <dbReference type="HAMAP-Rule" id="MF_03128"/>
    </source>
</evidence>
<sequence length="398" mass="43356">MFTRALERSARRAASSPSCHAALRVSCAAPITSVCARFASEASASTMPTERAERDGLDSFRARLASGPGFDDFVKGDALPGSAYSLAAPASLKDKSVRKPAWMKRVVPGGDKYVEIKKKLRELKLSTVCEEARCPNLGECWGGGEGQTATATIMIMGDTCTRACRFCAVKTSRAPPPLDEEEPKNVASAVAAWGLHYVVLTSVDRDDLPDQGAEHIAQTIRNLKQSAPDILVEALTPDFRGDERLIQTVARSGLDVFAHNVETVPELQAGVRDRRANWAQSIDVLKIAKASGAKITKTSIMLGLGETREQVVRALRLLRDADVDVVTFGQYMRPTKRHLAVAEYVTPEAFDAYREIAESMGFLYVASGPMVRSSYRAGEYFLEGVLKKRKEAEKKALA</sequence>
<dbReference type="InterPro" id="IPR007197">
    <property type="entry name" value="rSAM"/>
</dbReference>
<dbReference type="NCBIfam" id="NF009544">
    <property type="entry name" value="PRK12928.1"/>
    <property type="match status" value="1"/>
</dbReference>
<dbReference type="EMBL" id="HBEN01012652">
    <property type="protein sequence ID" value="CAD8448257.1"/>
    <property type="molecule type" value="Transcribed_RNA"/>
</dbReference>
<dbReference type="GO" id="GO:0051539">
    <property type="term" value="F:4 iron, 4 sulfur cluster binding"/>
    <property type="evidence" value="ECO:0007669"/>
    <property type="project" value="UniProtKB-UniRule"/>
</dbReference>
<dbReference type="HAMAP" id="MF_00206">
    <property type="entry name" value="Lipoyl_synth"/>
    <property type="match status" value="1"/>
</dbReference>
<protein>
    <recommendedName>
        <fullName evidence="10">Lipoyl synthase, mitochondrial</fullName>
        <ecNumber evidence="10">2.8.1.8</ecNumber>
    </recommendedName>
    <alternativeName>
        <fullName evidence="10">Lipoate synthase</fullName>
        <shortName evidence="10">LS</shortName>
        <shortName evidence="10">Lip-syn</shortName>
    </alternativeName>
    <alternativeName>
        <fullName evidence="10">Lipoic acid synthase</fullName>
    </alternativeName>
</protein>
<evidence type="ECO:0000259" key="11">
    <source>
        <dbReference type="PROSITE" id="PS51918"/>
    </source>
</evidence>
<keyword evidence="4 10" id="KW-0949">S-adenosyl-L-methionine</keyword>
<dbReference type="PANTHER" id="PTHR10949:SF0">
    <property type="entry name" value="LIPOYL SYNTHASE, MITOCHONDRIAL"/>
    <property type="match status" value="1"/>
</dbReference>
<dbReference type="InterPro" id="IPR003698">
    <property type="entry name" value="Lipoyl_synth"/>
</dbReference>
<evidence type="ECO:0000256" key="8">
    <source>
        <dbReference type="ARBA" id="ARBA00023128"/>
    </source>
</evidence>
<evidence type="ECO:0000256" key="3">
    <source>
        <dbReference type="ARBA" id="ARBA00022679"/>
    </source>
</evidence>
<keyword evidence="8 10" id="KW-0496">Mitochondrion</keyword>
<dbReference type="SFLD" id="SFLDS00029">
    <property type="entry name" value="Radical_SAM"/>
    <property type="match status" value="1"/>
</dbReference>
<feature type="binding site" evidence="10">
    <location>
        <position position="374"/>
    </location>
    <ligand>
        <name>[4Fe-4S] cluster</name>
        <dbReference type="ChEBI" id="CHEBI:49883"/>
        <label>1</label>
    </ligand>
</feature>
<dbReference type="SFLD" id="SFLDG01058">
    <property type="entry name" value="lipoyl_synthase_like"/>
    <property type="match status" value="1"/>
</dbReference>
<comment type="cofactor">
    <cofactor evidence="10">
        <name>[4Fe-4S] cluster</name>
        <dbReference type="ChEBI" id="CHEBI:49883"/>
    </cofactor>
    <text evidence="10">Binds 2 [4Fe-4S] clusters per subunit. One cluster is coordinated with 3 cysteines and an exchangeable S-adenosyl-L-methionine.</text>
</comment>
<dbReference type="Gene3D" id="3.20.20.70">
    <property type="entry name" value="Aldolase class I"/>
    <property type="match status" value="1"/>
</dbReference>
<dbReference type="InterPro" id="IPR027527">
    <property type="entry name" value="Lipoyl_synth_mt"/>
</dbReference>
<comment type="similarity">
    <text evidence="10">Belongs to the radical SAM superfamily. Lipoyl synthase family.</text>
</comment>
<dbReference type="NCBIfam" id="NF004019">
    <property type="entry name" value="PRK05481.1"/>
    <property type="match status" value="1"/>
</dbReference>
<dbReference type="EC" id="2.8.1.8" evidence="10"/>
<evidence type="ECO:0000256" key="1">
    <source>
        <dbReference type="ARBA" id="ARBA00004173"/>
    </source>
</evidence>
<comment type="function">
    <text evidence="10">Catalyzes the radical-mediated insertion of two sulfur atoms into the C-6 and C-8 positions of the octanoyl moiety bound to the lipoyl domains of lipoate-dependent enzymes, thereby converting the octanoylated domains into lipoylated derivatives.</text>
</comment>
<comment type="catalytic activity">
    <reaction evidence="9 10">
        <text>[[Fe-S] cluster scaffold protein carrying a second [4Fe-4S](2+) cluster] + N(6)-octanoyl-L-lysyl-[protein] + 2 oxidized [2Fe-2S]-[ferredoxin] + 2 S-adenosyl-L-methionine + 4 H(+) = [[Fe-S] cluster scaffold protein] + N(6)-[(R)-dihydrolipoyl]-L-lysyl-[protein] + 4 Fe(3+) + 2 hydrogen sulfide + 2 5'-deoxyadenosine + 2 L-methionine + 2 reduced [2Fe-2S]-[ferredoxin]</text>
        <dbReference type="Rhea" id="RHEA:16585"/>
        <dbReference type="Rhea" id="RHEA-COMP:9928"/>
        <dbReference type="Rhea" id="RHEA-COMP:10000"/>
        <dbReference type="Rhea" id="RHEA-COMP:10001"/>
        <dbReference type="Rhea" id="RHEA-COMP:10475"/>
        <dbReference type="Rhea" id="RHEA-COMP:14568"/>
        <dbReference type="Rhea" id="RHEA-COMP:14569"/>
        <dbReference type="ChEBI" id="CHEBI:15378"/>
        <dbReference type="ChEBI" id="CHEBI:17319"/>
        <dbReference type="ChEBI" id="CHEBI:29034"/>
        <dbReference type="ChEBI" id="CHEBI:29919"/>
        <dbReference type="ChEBI" id="CHEBI:33722"/>
        <dbReference type="ChEBI" id="CHEBI:33737"/>
        <dbReference type="ChEBI" id="CHEBI:33738"/>
        <dbReference type="ChEBI" id="CHEBI:57844"/>
        <dbReference type="ChEBI" id="CHEBI:59789"/>
        <dbReference type="ChEBI" id="CHEBI:78809"/>
        <dbReference type="ChEBI" id="CHEBI:83100"/>
        <dbReference type="EC" id="2.8.1.8"/>
    </reaction>
</comment>
<feature type="binding site" evidence="10">
    <location>
        <position position="167"/>
    </location>
    <ligand>
        <name>[4Fe-4S] cluster</name>
        <dbReference type="ChEBI" id="CHEBI:49883"/>
        <label>2</label>
        <note>4Fe-4S-S-AdoMet</note>
    </ligand>
</feature>
<dbReference type="GO" id="GO:0046872">
    <property type="term" value="F:metal ion binding"/>
    <property type="evidence" value="ECO:0007669"/>
    <property type="project" value="UniProtKB-KW"/>
</dbReference>
<comment type="subcellular location">
    <subcellularLocation>
        <location evidence="1 10">Mitochondrion</location>
    </subcellularLocation>
</comment>
<feature type="domain" description="Radical SAM core" evidence="11">
    <location>
        <begin position="143"/>
        <end position="363"/>
    </location>
</feature>
<dbReference type="GO" id="GO:0005739">
    <property type="term" value="C:mitochondrion"/>
    <property type="evidence" value="ECO:0007669"/>
    <property type="project" value="UniProtKB-SubCell"/>
</dbReference>
<dbReference type="CDD" id="cd01335">
    <property type="entry name" value="Radical_SAM"/>
    <property type="match status" value="1"/>
</dbReference>
<comment type="pathway">
    <text evidence="10">Protein modification; protein lipoylation via endogenous pathway; protein N(6)-(lipoyl)lysine from octanoyl-[acyl-carrier-protein]: step 2/2.</text>
</comment>
<dbReference type="HAMAP" id="MF_03128">
    <property type="entry name" value="Lipoyl_synth_plantM"/>
    <property type="match status" value="1"/>
</dbReference>
<dbReference type="PROSITE" id="PS51918">
    <property type="entry name" value="RADICAL_SAM"/>
    <property type="match status" value="1"/>
</dbReference>
<evidence type="ECO:0000256" key="5">
    <source>
        <dbReference type="ARBA" id="ARBA00022723"/>
    </source>
</evidence>
<feature type="binding site" evidence="10">
    <location>
        <position position="134"/>
    </location>
    <ligand>
        <name>[4Fe-4S] cluster</name>
        <dbReference type="ChEBI" id="CHEBI:49883"/>
        <label>1</label>
    </ligand>
</feature>
<dbReference type="AlphaFoldDB" id="A0A7S0DA20"/>
<dbReference type="InterPro" id="IPR006638">
    <property type="entry name" value="Elp3/MiaA/NifB-like_rSAM"/>
</dbReference>
<dbReference type="GO" id="GO:0016992">
    <property type="term" value="F:lipoate synthase activity"/>
    <property type="evidence" value="ECO:0007669"/>
    <property type="project" value="UniProtKB-UniRule"/>
</dbReference>
<keyword evidence="2 10" id="KW-0004">4Fe-4S</keyword>
<feature type="binding site" evidence="10">
    <location>
        <position position="129"/>
    </location>
    <ligand>
        <name>[4Fe-4S] cluster</name>
        <dbReference type="ChEBI" id="CHEBI:49883"/>
        <label>1</label>
    </ligand>
</feature>
<dbReference type="UniPathway" id="UPA00538">
    <property type="reaction ID" value="UER00593"/>
</dbReference>
<keyword evidence="5 10" id="KW-0479">Metal-binding</keyword>
<evidence type="ECO:0000256" key="2">
    <source>
        <dbReference type="ARBA" id="ARBA00022485"/>
    </source>
</evidence>
<evidence type="ECO:0000256" key="6">
    <source>
        <dbReference type="ARBA" id="ARBA00023004"/>
    </source>
</evidence>
<keyword evidence="3 10" id="KW-0808">Transferase</keyword>
<keyword evidence="7 10" id="KW-0411">Iron-sulfur</keyword>
<dbReference type="SMART" id="SM00729">
    <property type="entry name" value="Elp3"/>
    <property type="match status" value="1"/>
</dbReference>
<feature type="binding site" evidence="10">
    <location>
        <position position="164"/>
    </location>
    <ligand>
        <name>[4Fe-4S] cluster</name>
        <dbReference type="ChEBI" id="CHEBI:49883"/>
        <label>2</label>
        <note>4Fe-4S-S-AdoMet</note>
    </ligand>
</feature>
<organism evidence="12">
    <name type="scientific">Micromonas pusilla</name>
    <name type="common">Picoplanktonic green alga</name>
    <name type="synonym">Chromulina pusilla</name>
    <dbReference type="NCBI Taxonomy" id="38833"/>
    <lineage>
        <taxon>Eukaryota</taxon>
        <taxon>Viridiplantae</taxon>
        <taxon>Chlorophyta</taxon>
        <taxon>Mamiellophyceae</taxon>
        <taxon>Mamiellales</taxon>
        <taxon>Mamiellaceae</taxon>
        <taxon>Micromonas</taxon>
    </lineage>
</organism>
<keyword evidence="6 10" id="KW-0408">Iron</keyword>
<dbReference type="InterPro" id="IPR031691">
    <property type="entry name" value="LIAS_N"/>
</dbReference>
<proteinExistence type="inferred from homology"/>
<dbReference type="Pfam" id="PF04055">
    <property type="entry name" value="Radical_SAM"/>
    <property type="match status" value="1"/>
</dbReference>
<dbReference type="InterPro" id="IPR058240">
    <property type="entry name" value="rSAM_sf"/>
</dbReference>
<dbReference type="PANTHER" id="PTHR10949">
    <property type="entry name" value="LIPOYL SYNTHASE"/>
    <property type="match status" value="1"/>
</dbReference>
<gene>
    <name evidence="10" type="primary">LIP1</name>
    <name evidence="12" type="ORF">MSP1401_LOCUS10520</name>
</gene>
<evidence type="ECO:0000256" key="4">
    <source>
        <dbReference type="ARBA" id="ARBA00022691"/>
    </source>
</evidence>
<evidence type="ECO:0000256" key="7">
    <source>
        <dbReference type="ARBA" id="ARBA00023014"/>
    </source>
</evidence>
<feature type="binding site" evidence="10">
    <location>
        <position position="160"/>
    </location>
    <ligand>
        <name>[4Fe-4S] cluster</name>
        <dbReference type="ChEBI" id="CHEBI:49883"/>
        <label>2</label>
        <note>4Fe-4S-S-AdoMet</note>
    </ligand>
</feature>
<dbReference type="GO" id="GO:0009249">
    <property type="term" value="P:protein lipoylation"/>
    <property type="evidence" value="ECO:0007669"/>
    <property type="project" value="UniProtKB-UniRule"/>
</dbReference>
<dbReference type="SUPFAM" id="SSF102114">
    <property type="entry name" value="Radical SAM enzymes"/>
    <property type="match status" value="1"/>
</dbReference>
<evidence type="ECO:0000256" key="9">
    <source>
        <dbReference type="ARBA" id="ARBA00047326"/>
    </source>
</evidence>
<accession>A0A7S0DA20</accession>
<evidence type="ECO:0000313" key="12">
    <source>
        <dbReference type="EMBL" id="CAD8448257.1"/>
    </source>
</evidence>
<dbReference type="InterPro" id="IPR013785">
    <property type="entry name" value="Aldolase_TIM"/>
</dbReference>
<dbReference type="SFLD" id="SFLDF00271">
    <property type="entry name" value="lipoyl_synthase"/>
    <property type="match status" value="1"/>
</dbReference>